<evidence type="ECO:0000256" key="2">
    <source>
        <dbReference type="ARBA" id="ARBA00004954"/>
    </source>
</evidence>
<dbReference type="FunFam" id="3.40.50.1380:FF:000001">
    <property type="entry name" value="Bifunctional purine biosynthesis protein PurH"/>
    <property type="match status" value="1"/>
</dbReference>
<dbReference type="STRING" id="679901.Mzhil_1876"/>
<organism evidence="10 11">
    <name type="scientific">Methanosalsum zhilinae (strain DSM 4017 / NBRC 107636 / OCM 62 / WeN5)</name>
    <name type="common">Methanohalophilus zhilinae</name>
    <dbReference type="NCBI Taxonomy" id="679901"/>
    <lineage>
        <taxon>Archaea</taxon>
        <taxon>Methanobacteriati</taxon>
        <taxon>Methanobacteriota</taxon>
        <taxon>Stenosarchaea group</taxon>
        <taxon>Methanomicrobia</taxon>
        <taxon>Methanosarcinales</taxon>
        <taxon>Methanosarcinaceae</taxon>
        <taxon>Methanosalsum</taxon>
    </lineage>
</organism>
<keyword evidence="8" id="KW-0511">Multifunctional enzyme</keyword>
<dbReference type="NCBIfam" id="NF002049">
    <property type="entry name" value="PRK00881.1"/>
    <property type="match status" value="1"/>
</dbReference>
<evidence type="ECO:0000256" key="1">
    <source>
        <dbReference type="ARBA" id="ARBA00004844"/>
    </source>
</evidence>
<dbReference type="InterPro" id="IPR002695">
    <property type="entry name" value="PurH-like"/>
</dbReference>
<dbReference type="CDD" id="cd01421">
    <property type="entry name" value="IMPCH"/>
    <property type="match status" value="1"/>
</dbReference>
<gene>
    <name evidence="10" type="ordered locus">Mzhil_1876</name>
</gene>
<evidence type="ECO:0000256" key="8">
    <source>
        <dbReference type="ARBA" id="ARBA00023268"/>
    </source>
</evidence>
<name>F7XKE3_METZD</name>
<dbReference type="InterPro" id="IPR011607">
    <property type="entry name" value="MGS-like_dom"/>
</dbReference>
<keyword evidence="7" id="KW-0665">Pyrimidine biosynthesis</keyword>
<dbReference type="GO" id="GO:0005829">
    <property type="term" value="C:cytosol"/>
    <property type="evidence" value="ECO:0007669"/>
    <property type="project" value="TreeGrafter"/>
</dbReference>
<keyword evidence="4 10" id="KW-0808">Transferase</keyword>
<sequence length="538" mass="59842">MAKRALLSVSDKTGIIELAEGLAQHGIEIVSTGGTANILRKEGIEVTDVSDITGFPEMMDGRVKTLHPKIHGGLLCLRNNAVHMEEAVREDISMIDIVTVNLYPFEETISKKDISINDAIENIDIGGPTLIRAAAKNYQSVTVICDPGDYTTVLESLENDGAVPDDIRKMLAVKAFRHTADYDSAIDTYLSKKLLGEDILRMKFNSATELRYGENWHQEAKIYIEPHLEGPSVAKARQLHGKKLSYNNYIDADNALQTVKEIEPSRPAVAIVKHNNPCGFATGDSLAEALQAAWNGDPVSGFGSIICTNQTFDLESAKILKGRFIELILAPDFEPDALEYLKEKSEKLRILELPELNDEFQQNHTYRYITGGLLKQSRNIGIYEKWECVTDKSFPEDKRDLAEFSLHACKCIKSNAVSIAYEYKKGCFMLLAMGAGQPNRVDSIRKLAATKAIENLELIYQRSKPDVSFEKYCQQILSNCVMASDAFFPFDDSIVQAAENNIYYIVSPGGSIRDDEVIATANRLGVSLVFTGMRHFLH</sequence>
<dbReference type="EMBL" id="CP002101">
    <property type="protein sequence ID" value="AEH61711.1"/>
    <property type="molecule type" value="Genomic_DNA"/>
</dbReference>
<dbReference type="GO" id="GO:0006189">
    <property type="term" value="P:'de novo' IMP biosynthetic process"/>
    <property type="evidence" value="ECO:0007669"/>
    <property type="project" value="UniProtKB-UniPathway"/>
</dbReference>
<evidence type="ECO:0000313" key="10">
    <source>
        <dbReference type="EMBL" id="AEH61711.1"/>
    </source>
</evidence>
<comment type="pathway">
    <text evidence="1">Purine metabolism; IMP biosynthesis via de novo pathway; IMP from 5-formamido-1-(5-phospho-D-ribosyl)imidazole-4-carboxamide: step 1/1.</text>
</comment>
<comment type="pathway">
    <text evidence="2">Purine metabolism; IMP biosynthesis via de novo pathway; 5-formamido-1-(5-phospho-D-ribosyl)imidazole-4-carboxamide from 5-amino-1-(5-phospho-D-ribosyl)imidazole-4-carboxamide (10-formyl THF route): step 1/1.</text>
</comment>
<dbReference type="UniPathway" id="UPA00074">
    <property type="reaction ID" value="UER00133"/>
</dbReference>
<reference evidence="10" key="1">
    <citation type="submission" date="2010-07" db="EMBL/GenBank/DDBJ databases">
        <title>The complete genome of Methanosalsum zhilinae DSM 4017.</title>
        <authorList>
            <consortium name="US DOE Joint Genome Institute (JGI-PGF)"/>
            <person name="Lucas S."/>
            <person name="Copeland A."/>
            <person name="Lapidus A."/>
            <person name="Glavina del Rio T."/>
            <person name="Dalin E."/>
            <person name="Tice H."/>
            <person name="Bruce D."/>
            <person name="Goodwin L."/>
            <person name="Pitluck S."/>
            <person name="Kyrpides N."/>
            <person name="Mavromatis K."/>
            <person name="Ovchinnikova G."/>
            <person name="Daligault H."/>
            <person name="Detter J.C."/>
            <person name="Han C."/>
            <person name="Tapia R."/>
            <person name="Larimer F."/>
            <person name="Land M."/>
            <person name="Hauser L."/>
            <person name="Markowitz V."/>
            <person name="Cheng J.-F."/>
            <person name="Hugenholtz P."/>
            <person name="Woyke T."/>
            <person name="Wu D."/>
            <person name="Spring S."/>
            <person name="Schueler E."/>
            <person name="Brambilla E."/>
            <person name="Klenk H.-P."/>
            <person name="Eisen J.A."/>
        </authorList>
    </citation>
    <scope>NUCLEOTIDE SEQUENCE</scope>
    <source>
        <strain evidence="10">DSM 4017</strain>
    </source>
</reference>
<dbReference type="NCBIfam" id="TIGR00355">
    <property type="entry name" value="purH"/>
    <property type="match status" value="1"/>
</dbReference>
<keyword evidence="6 10" id="KW-0378">Hydrolase</keyword>
<evidence type="ECO:0000256" key="7">
    <source>
        <dbReference type="ARBA" id="ARBA00022975"/>
    </source>
</evidence>
<dbReference type="PIRSF" id="PIRSF000414">
    <property type="entry name" value="AICARFT_IMPCHas"/>
    <property type="match status" value="1"/>
</dbReference>
<dbReference type="AlphaFoldDB" id="F7XKE3"/>
<accession>F7XKE3</accession>
<dbReference type="GO" id="GO:0004643">
    <property type="term" value="F:phosphoribosylaminoimidazolecarboxamide formyltransferase activity"/>
    <property type="evidence" value="ECO:0007669"/>
    <property type="project" value="UniProtKB-EC"/>
</dbReference>
<dbReference type="EC" id="2.1.2.3" evidence="10"/>
<dbReference type="SMART" id="SM00851">
    <property type="entry name" value="MGS"/>
    <property type="match status" value="1"/>
</dbReference>
<dbReference type="SMART" id="SM00798">
    <property type="entry name" value="AICARFT_IMPCHas"/>
    <property type="match status" value="1"/>
</dbReference>
<dbReference type="RefSeq" id="WP_013899147.1">
    <property type="nucleotide sequence ID" value="NC_015676.1"/>
</dbReference>
<evidence type="ECO:0000256" key="5">
    <source>
        <dbReference type="ARBA" id="ARBA00022755"/>
    </source>
</evidence>
<dbReference type="Pfam" id="PF01808">
    <property type="entry name" value="AICARFT_IMPCHas"/>
    <property type="match status" value="1"/>
</dbReference>
<dbReference type="Proteomes" id="UP000006622">
    <property type="component" value="Chromosome"/>
</dbReference>
<dbReference type="SUPFAM" id="SSF52335">
    <property type="entry name" value="Methylglyoxal synthase-like"/>
    <property type="match status" value="1"/>
</dbReference>
<proteinExistence type="inferred from homology"/>
<dbReference type="EC" id="3.5.4.10" evidence="10"/>
<dbReference type="HOGENOM" id="CLU_016316_5_2_2"/>
<evidence type="ECO:0000259" key="9">
    <source>
        <dbReference type="PROSITE" id="PS51855"/>
    </source>
</evidence>
<dbReference type="HAMAP" id="MF_00139">
    <property type="entry name" value="PurH"/>
    <property type="match status" value="1"/>
</dbReference>
<dbReference type="GO" id="GO:0003937">
    <property type="term" value="F:IMP cyclohydrolase activity"/>
    <property type="evidence" value="ECO:0007669"/>
    <property type="project" value="UniProtKB-EC"/>
</dbReference>
<dbReference type="InterPro" id="IPR036914">
    <property type="entry name" value="MGS-like_dom_sf"/>
</dbReference>
<protein>
    <submittedName>
        <fullName evidence="10">Phosphoribosylaminoimidazolecarboxamide formyltransferase/IMP cyclohydrolase</fullName>
        <ecNumber evidence="10">2.1.2.3</ecNumber>
        <ecNumber evidence="10">3.5.4.10</ecNumber>
    </submittedName>
</protein>
<dbReference type="InterPro" id="IPR016193">
    <property type="entry name" value="Cytidine_deaminase-like"/>
</dbReference>
<evidence type="ECO:0000313" key="11">
    <source>
        <dbReference type="Proteomes" id="UP000006622"/>
    </source>
</evidence>
<dbReference type="SUPFAM" id="SSF53927">
    <property type="entry name" value="Cytidine deaminase-like"/>
    <property type="match status" value="1"/>
</dbReference>
<dbReference type="GeneID" id="10823520"/>
<dbReference type="Gene3D" id="3.40.50.1380">
    <property type="entry name" value="Methylglyoxal synthase-like domain"/>
    <property type="match status" value="1"/>
</dbReference>
<keyword evidence="5" id="KW-0658">Purine biosynthesis</keyword>
<dbReference type="Gene3D" id="3.40.140.20">
    <property type="match status" value="2"/>
</dbReference>
<feature type="domain" description="MGS-like" evidence="9">
    <location>
        <begin position="1"/>
        <end position="145"/>
    </location>
</feature>
<evidence type="ECO:0000256" key="4">
    <source>
        <dbReference type="ARBA" id="ARBA00022679"/>
    </source>
</evidence>
<dbReference type="PANTHER" id="PTHR11692">
    <property type="entry name" value="BIFUNCTIONAL PURINE BIOSYNTHESIS PROTEIN PURH"/>
    <property type="match status" value="1"/>
</dbReference>
<evidence type="ECO:0000256" key="3">
    <source>
        <dbReference type="ARBA" id="ARBA00007667"/>
    </source>
</evidence>
<comment type="similarity">
    <text evidence="3">Belongs to the PurH family.</text>
</comment>
<dbReference type="PROSITE" id="PS51855">
    <property type="entry name" value="MGS"/>
    <property type="match status" value="1"/>
</dbReference>
<keyword evidence="11" id="KW-1185">Reference proteome</keyword>
<dbReference type="GO" id="GO:0006221">
    <property type="term" value="P:pyrimidine nucleotide biosynthetic process"/>
    <property type="evidence" value="ECO:0007669"/>
    <property type="project" value="UniProtKB-KW"/>
</dbReference>
<dbReference type="InterPro" id="IPR024051">
    <property type="entry name" value="AICAR_Tfase_dup_dom_sf"/>
</dbReference>
<dbReference type="KEGG" id="mzh:Mzhil_1876"/>
<dbReference type="OrthoDB" id="52603at2157"/>
<evidence type="ECO:0000256" key="6">
    <source>
        <dbReference type="ARBA" id="ARBA00022801"/>
    </source>
</evidence>
<dbReference type="Pfam" id="PF02142">
    <property type="entry name" value="MGS"/>
    <property type="match status" value="1"/>
</dbReference>
<dbReference type="PANTHER" id="PTHR11692:SF0">
    <property type="entry name" value="BIFUNCTIONAL PURINE BIOSYNTHESIS PROTEIN ATIC"/>
    <property type="match status" value="1"/>
</dbReference>